<evidence type="ECO:0000259" key="1">
    <source>
        <dbReference type="Pfam" id="PF07791"/>
    </source>
</evidence>
<gene>
    <name evidence="2" type="ORF">DIT97_32440</name>
</gene>
<dbReference type="AlphaFoldDB" id="A0A3D3RF82"/>
<feature type="domain" description="Immunity MXAN-0049 protein" evidence="1">
    <location>
        <begin position="1"/>
        <end position="125"/>
    </location>
</feature>
<comment type="caution">
    <text evidence="2">The sequence shown here is derived from an EMBL/GenBank/DDBJ whole genome shotgun (WGS) entry which is preliminary data.</text>
</comment>
<dbReference type="Proteomes" id="UP000263642">
    <property type="component" value="Unassembled WGS sequence"/>
</dbReference>
<evidence type="ECO:0000313" key="2">
    <source>
        <dbReference type="EMBL" id="HCO27479.1"/>
    </source>
</evidence>
<proteinExistence type="predicted"/>
<evidence type="ECO:0000313" key="3">
    <source>
        <dbReference type="Proteomes" id="UP000263642"/>
    </source>
</evidence>
<dbReference type="InterPro" id="IPR012433">
    <property type="entry name" value="Imm11"/>
</dbReference>
<dbReference type="EMBL" id="DQAY01000200">
    <property type="protein sequence ID" value="HCO27479.1"/>
    <property type="molecule type" value="Genomic_DNA"/>
</dbReference>
<accession>A0A3D3RF82</accession>
<organism evidence="2 3">
    <name type="scientific">Gimesia maris</name>
    <dbReference type="NCBI Taxonomy" id="122"/>
    <lineage>
        <taxon>Bacteria</taxon>
        <taxon>Pseudomonadati</taxon>
        <taxon>Planctomycetota</taxon>
        <taxon>Planctomycetia</taxon>
        <taxon>Planctomycetales</taxon>
        <taxon>Planctomycetaceae</taxon>
        <taxon>Gimesia</taxon>
    </lineage>
</organism>
<name>A0A3D3RF82_9PLAN</name>
<protein>
    <recommendedName>
        <fullName evidence="1">Immunity MXAN-0049 protein domain-containing protein</fullName>
    </recommendedName>
</protein>
<dbReference type="Pfam" id="PF07791">
    <property type="entry name" value="Imm11"/>
    <property type="match status" value="1"/>
</dbReference>
<sequence length="148" mass="16970">MFIVSETLKQLLSGFPIKVEFRELYVTQKGKPYHGHKFFYANVLEEVCCFDYENSKYEATEKGIKGIERLVLDESKCQGYHFFRVGPIPRKTNRSPKSLRGVIWCVSEELATKIHDSGITGVTFVRPEDARKHPAENVAWKPDGQKSS</sequence>
<reference evidence="2 3" key="1">
    <citation type="journal article" date="2018" name="Nat. Biotechnol.">
        <title>A standardized bacterial taxonomy based on genome phylogeny substantially revises the tree of life.</title>
        <authorList>
            <person name="Parks D.H."/>
            <person name="Chuvochina M."/>
            <person name="Waite D.W."/>
            <person name="Rinke C."/>
            <person name="Skarshewski A."/>
            <person name="Chaumeil P.A."/>
            <person name="Hugenholtz P."/>
        </authorList>
    </citation>
    <scope>NUCLEOTIDE SEQUENCE [LARGE SCALE GENOMIC DNA]</scope>
    <source>
        <strain evidence="2">UBA9375</strain>
    </source>
</reference>